<feature type="transmembrane region" description="Helical" evidence="1">
    <location>
        <begin position="38"/>
        <end position="56"/>
    </location>
</feature>
<protein>
    <submittedName>
        <fullName evidence="2">Uncharacterized protein</fullName>
    </submittedName>
</protein>
<keyword evidence="1" id="KW-0812">Transmembrane</keyword>
<accession>A0A7G9GT00</accession>
<evidence type="ECO:0000313" key="2">
    <source>
        <dbReference type="EMBL" id="QNM13932.1"/>
    </source>
</evidence>
<keyword evidence="1" id="KW-0472">Membrane</keyword>
<dbReference type="Proteomes" id="UP000515856">
    <property type="component" value="Chromosome"/>
</dbReference>
<proteinExistence type="predicted"/>
<evidence type="ECO:0000313" key="3">
    <source>
        <dbReference type="Proteomes" id="UP000515856"/>
    </source>
</evidence>
<name>A0A7G9GT00_9FIRM</name>
<gene>
    <name evidence="2" type="ORF">H9Q80_08340</name>
</gene>
<reference evidence="2 3" key="1">
    <citation type="submission" date="2020-08" db="EMBL/GenBank/DDBJ databases">
        <authorList>
            <person name="Liu C."/>
            <person name="Sun Q."/>
        </authorList>
    </citation>
    <scope>NUCLEOTIDE SEQUENCE [LARGE SCALE GENOMIC DNA]</scope>
    <source>
        <strain evidence="2 3">NSJ-61</strain>
    </source>
</reference>
<dbReference type="RefSeq" id="WP_117519106.1">
    <property type="nucleotide sequence ID" value="NZ_CP060636.1"/>
</dbReference>
<keyword evidence="1" id="KW-1133">Transmembrane helix</keyword>
<dbReference type="AlphaFoldDB" id="A0A7G9GT00"/>
<evidence type="ECO:0000256" key="1">
    <source>
        <dbReference type="SAM" id="Phobius"/>
    </source>
</evidence>
<dbReference type="KEGG" id="ehn:H9Q80_08340"/>
<keyword evidence="3" id="KW-1185">Reference proteome</keyword>
<dbReference type="EMBL" id="CP060636">
    <property type="protein sequence ID" value="QNM13932.1"/>
    <property type="molecule type" value="Genomic_DNA"/>
</dbReference>
<sequence length="375" mass="44035">MKKYKDDLNHFKLNEQQIAQLKYQVKTNQTVKKRRKKIYLPVGIVIITAILIIFLIPKSHVSYGAITYLPNIPQIEKKTYTPQSYDWLGGGKFDSLFDKNRKDVYDNTYEDIKALPVYRYQNVNLQAAEIGDFEDNFLKERMQLAKEQLQMEGQIQSSNDYDVKYHLEDDEKNVSVYRDASIHIQYKQEIERSTISNSEKMLQLAKQYQSVYAQTRKITSPIYHVIETGPDALEVLITQKSENAPIYAEGKDAIHFTIIDTLEAAYPCIVLPYQKNIEEVDTMPLISKEEAEEKLLQGDYYYFFHHTEFTKEDIIGYDLLYPTLKRIRTFLPYRLPVYRFYILKAEGIYFCDVVAITSDAYERLADMNPYTKQKP</sequence>
<organism evidence="2 3">
    <name type="scientific">[Eubacterium] hominis</name>
    <dbReference type="NCBI Taxonomy" id="2764325"/>
    <lineage>
        <taxon>Bacteria</taxon>
        <taxon>Bacillati</taxon>
        <taxon>Bacillota</taxon>
        <taxon>Erysipelotrichia</taxon>
        <taxon>Erysipelotrichales</taxon>
        <taxon>Erysipelotrichaceae</taxon>
        <taxon>Amedibacillus</taxon>
    </lineage>
</organism>